<sequence length="74" mass="8404">MGEWGGFDFAQPDKRVLSNGGCGEGLAQPDKCAPELMEQPEKERRSFMIHTMRADRIAPIFHSRELLIKMDGRI</sequence>
<evidence type="ECO:0000313" key="1">
    <source>
        <dbReference type="EMBL" id="GAA4344311.1"/>
    </source>
</evidence>
<dbReference type="Proteomes" id="UP001501725">
    <property type="component" value="Unassembled WGS sequence"/>
</dbReference>
<comment type="caution">
    <text evidence="1">The sequence shown here is derived from an EMBL/GenBank/DDBJ whole genome shotgun (WGS) entry which is preliminary data.</text>
</comment>
<reference evidence="2" key="1">
    <citation type="journal article" date="2019" name="Int. J. Syst. Evol. Microbiol.">
        <title>The Global Catalogue of Microorganisms (GCM) 10K type strain sequencing project: providing services to taxonomists for standard genome sequencing and annotation.</title>
        <authorList>
            <consortium name="The Broad Institute Genomics Platform"/>
            <consortium name="The Broad Institute Genome Sequencing Center for Infectious Disease"/>
            <person name="Wu L."/>
            <person name="Ma J."/>
        </authorList>
    </citation>
    <scope>NUCLEOTIDE SEQUENCE [LARGE SCALE GENOMIC DNA]</scope>
    <source>
        <strain evidence="2">JCM 17919</strain>
    </source>
</reference>
<proteinExistence type="predicted"/>
<name>A0ABP8HTU6_9BACT</name>
<protein>
    <submittedName>
        <fullName evidence="1">Uncharacterized protein</fullName>
    </submittedName>
</protein>
<keyword evidence="2" id="KW-1185">Reference proteome</keyword>
<dbReference type="EMBL" id="BAABGY010000019">
    <property type="protein sequence ID" value="GAA4344311.1"/>
    <property type="molecule type" value="Genomic_DNA"/>
</dbReference>
<gene>
    <name evidence="1" type="ORF">GCM10023184_45440</name>
</gene>
<evidence type="ECO:0000313" key="2">
    <source>
        <dbReference type="Proteomes" id="UP001501725"/>
    </source>
</evidence>
<accession>A0ABP8HTU6</accession>
<organism evidence="1 2">
    <name type="scientific">Flaviaesturariibacter amylovorans</name>
    <dbReference type="NCBI Taxonomy" id="1084520"/>
    <lineage>
        <taxon>Bacteria</taxon>
        <taxon>Pseudomonadati</taxon>
        <taxon>Bacteroidota</taxon>
        <taxon>Chitinophagia</taxon>
        <taxon>Chitinophagales</taxon>
        <taxon>Chitinophagaceae</taxon>
        <taxon>Flaviaestuariibacter</taxon>
    </lineage>
</organism>